<dbReference type="InterPro" id="IPR017439">
    <property type="entry name" value="Amidohydrolase"/>
</dbReference>
<evidence type="ECO:0000259" key="3">
    <source>
        <dbReference type="Pfam" id="PF07687"/>
    </source>
</evidence>
<organism evidence="4 5">
    <name type="scientific">Penicillium cosmopolitanum</name>
    <dbReference type="NCBI Taxonomy" id="1131564"/>
    <lineage>
        <taxon>Eukaryota</taxon>
        <taxon>Fungi</taxon>
        <taxon>Dikarya</taxon>
        <taxon>Ascomycota</taxon>
        <taxon>Pezizomycotina</taxon>
        <taxon>Eurotiomycetes</taxon>
        <taxon>Eurotiomycetidae</taxon>
        <taxon>Eurotiales</taxon>
        <taxon>Aspergillaceae</taxon>
        <taxon>Penicillium</taxon>
    </lineage>
</organism>
<dbReference type="NCBIfam" id="TIGR01891">
    <property type="entry name" value="amidohydrolases"/>
    <property type="match status" value="1"/>
</dbReference>
<gene>
    <name evidence="4" type="ORF">N7509_009901</name>
</gene>
<dbReference type="Pfam" id="PF07687">
    <property type="entry name" value="M20_dimer"/>
    <property type="match status" value="1"/>
</dbReference>
<dbReference type="Pfam" id="PF01546">
    <property type="entry name" value="Peptidase_M20"/>
    <property type="match status" value="1"/>
</dbReference>
<dbReference type="EMBL" id="JAPZBU010000009">
    <property type="protein sequence ID" value="KAJ5387360.1"/>
    <property type="molecule type" value="Genomic_DNA"/>
</dbReference>
<evidence type="ECO:0000256" key="2">
    <source>
        <dbReference type="PIRNR" id="PIRNR037226"/>
    </source>
</evidence>
<reference evidence="4" key="1">
    <citation type="submission" date="2022-12" db="EMBL/GenBank/DDBJ databases">
        <authorList>
            <person name="Petersen C."/>
        </authorList>
    </citation>
    <scope>NUCLEOTIDE SEQUENCE</scope>
    <source>
        <strain evidence="4">IBT 29677</strain>
    </source>
</reference>
<dbReference type="InterPro" id="IPR036264">
    <property type="entry name" value="Bact_exopeptidase_dim_dom"/>
</dbReference>
<dbReference type="Proteomes" id="UP001147747">
    <property type="component" value="Unassembled WGS sequence"/>
</dbReference>
<dbReference type="RefSeq" id="XP_056485158.1">
    <property type="nucleotide sequence ID" value="XM_056634538.1"/>
</dbReference>
<dbReference type="CDD" id="cd05672">
    <property type="entry name" value="M20_ACY1L2-like"/>
    <property type="match status" value="1"/>
</dbReference>
<dbReference type="AlphaFoldDB" id="A0A9W9VQF9"/>
<accession>A0A9W9VQF9</accession>
<dbReference type="InterPro" id="IPR011650">
    <property type="entry name" value="Peptidase_M20_dimer"/>
</dbReference>
<comment type="similarity">
    <text evidence="1 2">Belongs to the peptidase M20A family.</text>
</comment>
<dbReference type="InterPro" id="IPR002933">
    <property type="entry name" value="Peptidase_M20"/>
</dbReference>
<evidence type="ECO:0000313" key="5">
    <source>
        <dbReference type="Proteomes" id="UP001147747"/>
    </source>
</evidence>
<protein>
    <recommendedName>
        <fullName evidence="2">Peptidase M20 domain-containing protein 2</fullName>
    </recommendedName>
</protein>
<evidence type="ECO:0000313" key="4">
    <source>
        <dbReference type="EMBL" id="KAJ5387360.1"/>
    </source>
</evidence>
<reference evidence="4" key="2">
    <citation type="journal article" date="2023" name="IMA Fungus">
        <title>Comparative genomic study of the Penicillium genus elucidates a diverse pangenome and 15 lateral gene transfer events.</title>
        <authorList>
            <person name="Petersen C."/>
            <person name="Sorensen T."/>
            <person name="Nielsen M.R."/>
            <person name="Sondergaard T.E."/>
            <person name="Sorensen J.L."/>
            <person name="Fitzpatrick D.A."/>
            <person name="Frisvad J.C."/>
            <person name="Nielsen K.L."/>
        </authorList>
    </citation>
    <scope>NUCLEOTIDE SEQUENCE</scope>
    <source>
        <strain evidence="4">IBT 29677</strain>
    </source>
</reference>
<keyword evidence="5" id="KW-1185">Reference proteome</keyword>
<dbReference type="GO" id="GO:0016805">
    <property type="term" value="F:dipeptidase activity"/>
    <property type="evidence" value="ECO:0007669"/>
    <property type="project" value="InterPro"/>
</dbReference>
<dbReference type="OrthoDB" id="6119954at2759"/>
<dbReference type="Gene3D" id="3.30.70.360">
    <property type="match status" value="1"/>
</dbReference>
<name>A0A9W9VQF9_9EURO</name>
<dbReference type="InterPro" id="IPR052030">
    <property type="entry name" value="Peptidase_M20/M20A_hydrolases"/>
</dbReference>
<dbReference type="SUPFAM" id="SSF53187">
    <property type="entry name" value="Zn-dependent exopeptidases"/>
    <property type="match status" value="1"/>
</dbReference>
<dbReference type="PIRSF" id="PIRSF037226">
    <property type="entry name" value="Amidohydrolase_ACY1L2_prd"/>
    <property type="match status" value="1"/>
</dbReference>
<dbReference type="FunFam" id="3.30.70.360:FF:000004">
    <property type="entry name" value="Peptidase M20 domain-containing protein 2"/>
    <property type="match status" value="1"/>
</dbReference>
<proteinExistence type="inferred from homology"/>
<dbReference type="GeneID" id="81373518"/>
<dbReference type="Gene3D" id="3.40.630.10">
    <property type="entry name" value="Zn peptidases"/>
    <property type="match status" value="1"/>
</dbReference>
<dbReference type="PANTHER" id="PTHR30575">
    <property type="entry name" value="PEPTIDASE M20"/>
    <property type="match status" value="1"/>
</dbReference>
<comment type="caution">
    <text evidence="4">The sequence shown here is derived from an EMBL/GenBank/DDBJ whole genome shotgun (WGS) entry which is preliminary data.</text>
</comment>
<dbReference type="InterPro" id="IPR017144">
    <property type="entry name" value="Xaa-Arg_dipeptidase"/>
</dbReference>
<evidence type="ECO:0000256" key="1">
    <source>
        <dbReference type="ARBA" id="ARBA00006247"/>
    </source>
</evidence>
<sequence>METSSTDMEQARELVNSRIDQVSQELHEKVNKALHANPETCFKEFFAHDTLTSLLELHGFNVTRSSYGLETSFDVCVGDGGRQVVFCAEYDALPEIGHACGHNLIATSSIAAFFGAAHAMCRLNIPGRLRLLGTPAEEAGGGKAKLIDAGAFDPPEDIAAAIMAHPISKQRLNSNASLGDISGLAGPKATANHKFHVEFHGKTAHAASGPWGGTNALDAAVSAYQNVALLRQHIRPDERIHSIFEVGGTVPNIIPDYTRMNWCVRAPTIARADLLLERVKSCIGAGAAASGCRVSYTPSPTYMNLRANSTLCHAYVEDMDKLGKKVIALHNEGAGSTDMGNVSHVVPSFHGVFAIPTDPGVVSHNPNFAAAAATDGAHAEAITCAKGMAMLALRVLADDSIASKARRDFETPDETH</sequence>
<dbReference type="PANTHER" id="PTHR30575:SF8">
    <property type="entry name" value="PEPTIDASE M20 DOMAIN-CONTAINING PROTEIN 2"/>
    <property type="match status" value="1"/>
</dbReference>
<dbReference type="SUPFAM" id="SSF55031">
    <property type="entry name" value="Bacterial exopeptidase dimerisation domain"/>
    <property type="match status" value="1"/>
</dbReference>
<feature type="domain" description="Peptidase M20 dimerisation" evidence="3">
    <location>
        <begin position="194"/>
        <end position="285"/>
    </location>
</feature>